<sequence length="447" mass="46394">MAAHRLDRCRSIDEVAQVAASVALEVLGARHVTFGRIQQDTLRTVVIEPAPVDPRVVWLVRASYRADDRPALRTLIRDRASWVAHARTVHDEPTAPGDPDAGDPVEVETLRELDSVSALASPVVVNGSVWGQIHAVRSRPGPPFRIDDVARAEVLAALAAGAIARVDLEAQVRHLVADDPLTGLANRRIADAEAEAALDSGYETCIVMCDVDGLKRVNDELGHDTGDDLLRSVADVLSRASAALPGSTAARIGGDEFCLVTVGRRRAEVAEVMAATIAEFPLPHGAAISYGIASTAVTGSVSARHLFRQADTAQYKAKRARARTLRAAAPAAADPAVTAERVLVAGTAAIVAAQSGVVPRLCAFAAAATETLGGSAWAVLTRRSADDPPAAVARGGSPAELGVESSTAVVIHGLWQVEVGMSATAATGEIVATSLDALAAVAVLGAR</sequence>
<dbReference type="SUPFAM" id="SSF55073">
    <property type="entry name" value="Nucleotide cyclase"/>
    <property type="match status" value="1"/>
</dbReference>
<dbReference type="Gene3D" id="3.30.70.270">
    <property type="match status" value="1"/>
</dbReference>
<dbReference type="Pfam" id="PF01590">
    <property type="entry name" value="GAF"/>
    <property type="match status" value="1"/>
</dbReference>
<dbReference type="InterPro" id="IPR029787">
    <property type="entry name" value="Nucleotide_cyclase"/>
</dbReference>
<protein>
    <submittedName>
        <fullName evidence="2">GGDEF domain-containing protein</fullName>
    </submittedName>
</protein>
<proteinExistence type="predicted"/>
<feature type="domain" description="GGDEF" evidence="1">
    <location>
        <begin position="202"/>
        <end position="330"/>
    </location>
</feature>
<comment type="caution">
    <text evidence="2">The sequence shown here is derived from an EMBL/GenBank/DDBJ whole genome shotgun (WGS) entry which is preliminary data.</text>
</comment>
<dbReference type="CDD" id="cd01949">
    <property type="entry name" value="GGDEF"/>
    <property type="match status" value="1"/>
</dbReference>
<evidence type="ECO:0000313" key="2">
    <source>
        <dbReference type="EMBL" id="MBO3086157.1"/>
    </source>
</evidence>
<evidence type="ECO:0000259" key="1">
    <source>
        <dbReference type="PROSITE" id="PS50887"/>
    </source>
</evidence>
<dbReference type="InterPro" id="IPR029016">
    <property type="entry name" value="GAF-like_dom_sf"/>
</dbReference>
<accession>A0ABS3SK81</accession>
<dbReference type="SMART" id="SM00267">
    <property type="entry name" value="GGDEF"/>
    <property type="match status" value="1"/>
</dbReference>
<dbReference type="InterPro" id="IPR000160">
    <property type="entry name" value="GGDEF_dom"/>
</dbReference>
<dbReference type="InterPro" id="IPR050469">
    <property type="entry name" value="Diguanylate_Cyclase"/>
</dbReference>
<dbReference type="Gene3D" id="3.30.450.40">
    <property type="match status" value="1"/>
</dbReference>
<evidence type="ECO:0000313" key="3">
    <source>
        <dbReference type="Proteomes" id="UP000678317"/>
    </source>
</evidence>
<dbReference type="PROSITE" id="PS50887">
    <property type="entry name" value="GGDEF"/>
    <property type="match status" value="1"/>
</dbReference>
<dbReference type="PANTHER" id="PTHR45138:SF24">
    <property type="entry name" value="DIGUANYLATE CYCLASE DGCC-RELATED"/>
    <property type="match status" value="1"/>
</dbReference>
<dbReference type="NCBIfam" id="TIGR00254">
    <property type="entry name" value="GGDEF"/>
    <property type="match status" value="1"/>
</dbReference>
<reference evidence="2 3" key="1">
    <citation type="submission" date="2021-03" db="EMBL/GenBank/DDBJ databases">
        <title>novel species in genus Cellulomonas.</title>
        <authorList>
            <person name="Zhang G."/>
        </authorList>
    </citation>
    <scope>NUCLEOTIDE SEQUENCE [LARGE SCALE GENOMIC DNA]</scope>
    <source>
        <strain evidence="3">zg-ZUI188</strain>
    </source>
</reference>
<keyword evidence="3" id="KW-1185">Reference proteome</keyword>
<organism evidence="2 3">
    <name type="scientific">Cellulomonas fengjieae</name>
    <dbReference type="NCBI Taxonomy" id="2819978"/>
    <lineage>
        <taxon>Bacteria</taxon>
        <taxon>Bacillati</taxon>
        <taxon>Actinomycetota</taxon>
        <taxon>Actinomycetes</taxon>
        <taxon>Micrococcales</taxon>
        <taxon>Cellulomonadaceae</taxon>
        <taxon>Cellulomonas</taxon>
    </lineage>
</organism>
<dbReference type="Proteomes" id="UP000678317">
    <property type="component" value="Unassembled WGS sequence"/>
</dbReference>
<dbReference type="EMBL" id="JAGFBM010000009">
    <property type="protein sequence ID" value="MBO3086157.1"/>
    <property type="molecule type" value="Genomic_DNA"/>
</dbReference>
<name>A0ABS3SK81_9CELL</name>
<dbReference type="SMART" id="SM00065">
    <property type="entry name" value="GAF"/>
    <property type="match status" value="1"/>
</dbReference>
<dbReference type="InterPro" id="IPR043128">
    <property type="entry name" value="Rev_trsase/Diguanyl_cyclase"/>
</dbReference>
<dbReference type="PANTHER" id="PTHR45138">
    <property type="entry name" value="REGULATORY COMPONENTS OF SENSORY TRANSDUCTION SYSTEM"/>
    <property type="match status" value="1"/>
</dbReference>
<gene>
    <name evidence="2" type="ORF">J4035_16055</name>
</gene>
<dbReference type="InterPro" id="IPR003018">
    <property type="entry name" value="GAF"/>
</dbReference>
<dbReference type="Pfam" id="PF00990">
    <property type="entry name" value="GGDEF"/>
    <property type="match status" value="1"/>
</dbReference>
<dbReference type="SUPFAM" id="SSF55781">
    <property type="entry name" value="GAF domain-like"/>
    <property type="match status" value="1"/>
</dbReference>